<dbReference type="PANTHER" id="PTHR30273:SF2">
    <property type="entry name" value="PROTEIN FECR"/>
    <property type="match status" value="1"/>
</dbReference>
<dbReference type="SUPFAM" id="SSF49899">
    <property type="entry name" value="Concanavalin A-like lectins/glucanases"/>
    <property type="match status" value="1"/>
</dbReference>
<evidence type="ECO:0000256" key="1">
    <source>
        <dbReference type="ARBA" id="ARBA00022729"/>
    </source>
</evidence>
<dbReference type="Gene3D" id="2.60.120.200">
    <property type="match status" value="1"/>
</dbReference>
<name>A0AA37SWN5_9ALTE</name>
<dbReference type="Pfam" id="PF04773">
    <property type="entry name" value="FecR"/>
    <property type="match status" value="1"/>
</dbReference>
<dbReference type="RefSeq" id="WP_284215922.1">
    <property type="nucleotide sequence ID" value="NZ_BSOT01000005.1"/>
</dbReference>
<evidence type="ECO:0000313" key="5">
    <source>
        <dbReference type="Proteomes" id="UP001156601"/>
    </source>
</evidence>
<dbReference type="AlphaFoldDB" id="A0AA37SWN5"/>
<reference evidence="4" key="2">
    <citation type="submission" date="2023-01" db="EMBL/GenBank/DDBJ databases">
        <title>Draft genome sequence of Agaribacter marinus strain NBRC 110023.</title>
        <authorList>
            <person name="Sun Q."/>
            <person name="Mori K."/>
        </authorList>
    </citation>
    <scope>NUCLEOTIDE SEQUENCE</scope>
    <source>
        <strain evidence="4">NBRC 110023</strain>
    </source>
</reference>
<evidence type="ECO:0000313" key="4">
    <source>
        <dbReference type="EMBL" id="GLR69600.1"/>
    </source>
</evidence>
<comment type="caution">
    <text evidence="4">The sequence shown here is derived from an EMBL/GenBank/DDBJ whole genome shotgun (WGS) entry which is preliminary data.</text>
</comment>
<dbReference type="EMBL" id="BSOT01000005">
    <property type="protein sequence ID" value="GLR69600.1"/>
    <property type="molecule type" value="Genomic_DNA"/>
</dbReference>
<sequence length="567" mass="62862">MNTELHTEFDRLIASVIEGEASDTEIERLIQLGEQSTELKQRLRTQLAMDSLLSQSFEHVQNTEDFVDKVIEKTHVSMEQKAFEQRVLSSVLSTENKDSGTDELSRRRLSWPKLPWIISGLSMAACLLLSISYMTKLHSPSSNELAQNTGEIQHNGVAVIANAVGLSNDSPYQTGNAVIPGELKISKGFLELEFYQGAQLKIAGPAHLDVIDEQRVRLISGKVMTDVPQVAIGFTIDTPNSEVVDLGTAIGVHVDENGDSQVHVFDGLVEARSSKGGSKLIEKGSAVSFASKDTTQWTSATAETNQFEEFSDIDSLTQSAVNNKHIKWNETKVQTLKDPSLIAYYDFEQDIEKTRKLRNIADSSRTTSSHDYDGAIVGAQWAKGPWPGKSALEFKHPADRVRIDIKEQFTDFTLAAWVKIDSLDRQFNSLLLTDGFDNGDIHWQLGNFNNKFGTVVLGTSSSENKGRNYNFSPFFSAADSGTWYHLATTMDQTNNKVSIFVNGLQVRELELVNPSDYWYIGEASLGNWNSLSIKSPLRNLNGSMAEFVIFSRALSEKEIASLALTTN</sequence>
<dbReference type="InterPro" id="IPR006558">
    <property type="entry name" value="LamG-like"/>
</dbReference>
<accession>A0AA37SWN5</accession>
<dbReference type="PANTHER" id="PTHR30273">
    <property type="entry name" value="PERIPLASMIC SIGNAL SENSOR AND SIGMA FACTOR ACTIVATOR FECR-RELATED"/>
    <property type="match status" value="1"/>
</dbReference>
<keyword evidence="2" id="KW-1015">Disulfide bond</keyword>
<dbReference type="GO" id="GO:0016989">
    <property type="term" value="F:sigma factor antagonist activity"/>
    <property type="evidence" value="ECO:0007669"/>
    <property type="project" value="TreeGrafter"/>
</dbReference>
<dbReference type="InterPro" id="IPR013320">
    <property type="entry name" value="ConA-like_dom_sf"/>
</dbReference>
<dbReference type="Pfam" id="PF13385">
    <property type="entry name" value="Laminin_G_3"/>
    <property type="match status" value="1"/>
</dbReference>
<reference evidence="4" key="1">
    <citation type="journal article" date="2014" name="Int. J. Syst. Evol. Microbiol.">
        <title>Complete genome sequence of Corynebacterium casei LMG S-19264T (=DSM 44701T), isolated from a smear-ripened cheese.</title>
        <authorList>
            <consortium name="US DOE Joint Genome Institute (JGI-PGF)"/>
            <person name="Walter F."/>
            <person name="Albersmeier A."/>
            <person name="Kalinowski J."/>
            <person name="Ruckert C."/>
        </authorList>
    </citation>
    <scope>NUCLEOTIDE SEQUENCE</scope>
    <source>
        <strain evidence="4">NBRC 110023</strain>
    </source>
</reference>
<organism evidence="4 5">
    <name type="scientific">Agaribacter marinus</name>
    <dbReference type="NCBI Taxonomy" id="1431249"/>
    <lineage>
        <taxon>Bacteria</taxon>
        <taxon>Pseudomonadati</taxon>
        <taxon>Pseudomonadota</taxon>
        <taxon>Gammaproteobacteria</taxon>
        <taxon>Alteromonadales</taxon>
        <taxon>Alteromonadaceae</taxon>
        <taxon>Agaribacter</taxon>
    </lineage>
</organism>
<dbReference type="InterPro" id="IPR006860">
    <property type="entry name" value="FecR"/>
</dbReference>
<protein>
    <recommendedName>
        <fullName evidence="3">LamG-like jellyroll fold domain-containing protein</fullName>
    </recommendedName>
</protein>
<dbReference type="Proteomes" id="UP001156601">
    <property type="component" value="Unassembled WGS sequence"/>
</dbReference>
<evidence type="ECO:0000259" key="3">
    <source>
        <dbReference type="SMART" id="SM00560"/>
    </source>
</evidence>
<proteinExistence type="predicted"/>
<gene>
    <name evidence="4" type="ORF">GCM10007852_05080</name>
</gene>
<keyword evidence="5" id="KW-1185">Reference proteome</keyword>
<evidence type="ECO:0000256" key="2">
    <source>
        <dbReference type="ARBA" id="ARBA00023157"/>
    </source>
</evidence>
<keyword evidence="1" id="KW-0732">Signal</keyword>
<dbReference type="Gene3D" id="2.60.120.1440">
    <property type="match status" value="1"/>
</dbReference>
<dbReference type="InterPro" id="IPR012373">
    <property type="entry name" value="Ferrdict_sens_TM"/>
</dbReference>
<dbReference type="SMART" id="SM00560">
    <property type="entry name" value="LamGL"/>
    <property type="match status" value="1"/>
</dbReference>
<feature type="domain" description="LamG-like jellyroll fold" evidence="3">
    <location>
        <begin position="410"/>
        <end position="557"/>
    </location>
</feature>